<protein>
    <submittedName>
        <fullName evidence="2">DUF2269 domain-containing protein</fullName>
    </submittedName>
</protein>
<keyword evidence="1" id="KW-1133">Transmembrane helix</keyword>
<evidence type="ECO:0000256" key="1">
    <source>
        <dbReference type="SAM" id="Phobius"/>
    </source>
</evidence>
<dbReference type="Proteomes" id="UP000830167">
    <property type="component" value="Chromosome"/>
</dbReference>
<evidence type="ECO:0000313" key="3">
    <source>
        <dbReference type="Proteomes" id="UP000830167"/>
    </source>
</evidence>
<proteinExistence type="predicted"/>
<dbReference type="RefSeq" id="WP_347437951.1">
    <property type="nucleotide sequence ID" value="NZ_CP089291.1"/>
</dbReference>
<gene>
    <name evidence="2" type="ORF">LSG31_03115</name>
</gene>
<feature type="transmembrane region" description="Helical" evidence="1">
    <location>
        <begin position="6"/>
        <end position="27"/>
    </location>
</feature>
<dbReference type="InterPro" id="IPR018729">
    <property type="entry name" value="DUF2269_transmembrane"/>
</dbReference>
<name>A0ABY4CL81_9BACL</name>
<organism evidence="2 3">
    <name type="scientific">Fodinisporobacter ferrooxydans</name>
    <dbReference type="NCBI Taxonomy" id="2901836"/>
    <lineage>
        <taxon>Bacteria</taxon>
        <taxon>Bacillati</taxon>
        <taxon>Bacillota</taxon>
        <taxon>Bacilli</taxon>
        <taxon>Bacillales</taxon>
        <taxon>Alicyclobacillaceae</taxon>
        <taxon>Fodinisporobacter</taxon>
    </lineage>
</organism>
<feature type="transmembrane region" description="Helical" evidence="1">
    <location>
        <begin position="48"/>
        <end position="67"/>
    </location>
</feature>
<keyword evidence="1" id="KW-0812">Transmembrane</keyword>
<keyword evidence="1" id="KW-0472">Membrane</keyword>
<reference evidence="2" key="1">
    <citation type="submission" date="2021-12" db="EMBL/GenBank/DDBJ databases">
        <title>Alicyclobacillaceae gen. nov., sp. nov., isolated from chalcocite enrichment system.</title>
        <authorList>
            <person name="Jiang Z."/>
        </authorList>
    </citation>
    <scope>NUCLEOTIDE SEQUENCE</scope>
    <source>
        <strain evidence="2">MYW30-H2</strain>
    </source>
</reference>
<feature type="transmembrane region" description="Helical" evidence="1">
    <location>
        <begin position="73"/>
        <end position="94"/>
    </location>
</feature>
<dbReference type="EMBL" id="CP089291">
    <property type="protein sequence ID" value="UOF91262.1"/>
    <property type="molecule type" value="Genomic_DNA"/>
</dbReference>
<accession>A0ABY4CL81</accession>
<sequence length="147" mass="15995">MYSLLVSIHIATAVMGLEAAFGFLIVAKSAKIESQAKYTLELPKKLELIPKIGSITLLVTGIILGIHPSLFATGWYIASLVLYFAAQVIVIGLLPKKMREQADILAQHAGGGLPDSYIAVGKQAGKLERITHLLAFLLILLMYYKPF</sequence>
<evidence type="ECO:0000313" key="2">
    <source>
        <dbReference type="EMBL" id="UOF91262.1"/>
    </source>
</evidence>
<keyword evidence="3" id="KW-1185">Reference proteome</keyword>
<dbReference type="Pfam" id="PF10027">
    <property type="entry name" value="DUF2269"/>
    <property type="match status" value="1"/>
</dbReference>